<dbReference type="InterPro" id="IPR036179">
    <property type="entry name" value="Ig-like_dom_sf"/>
</dbReference>
<evidence type="ECO:0000313" key="5">
    <source>
        <dbReference type="Ensembl" id="ENSCVAP00000024474.1"/>
    </source>
</evidence>
<dbReference type="AlphaFoldDB" id="A0A3Q2DZQ4"/>
<evidence type="ECO:0000256" key="2">
    <source>
        <dbReference type="ARBA" id="ARBA00022692"/>
    </source>
</evidence>
<dbReference type="PANTHER" id="PTHR11860:SF96">
    <property type="match status" value="1"/>
</dbReference>
<evidence type="ECO:0000256" key="3">
    <source>
        <dbReference type="ARBA" id="ARBA00023136"/>
    </source>
</evidence>
<dbReference type="Gene3D" id="2.60.40.10">
    <property type="entry name" value="Immunoglobulins"/>
    <property type="match status" value="1"/>
</dbReference>
<feature type="domain" description="Immunoglobulin V-set" evidence="4">
    <location>
        <begin position="21"/>
        <end position="114"/>
    </location>
</feature>
<dbReference type="PANTHER" id="PTHR11860">
    <property type="entry name" value="POLYMERIC-IMMUNOGLOBULIN RECEPTOR"/>
    <property type="match status" value="1"/>
</dbReference>
<dbReference type="InterPro" id="IPR013106">
    <property type="entry name" value="Ig_V-set"/>
</dbReference>
<reference evidence="5" key="1">
    <citation type="submission" date="2025-08" db="UniProtKB">
        <authorList>
            <consortium name="Ensembl"/>
        </authorList>
    </citation>
    <scope>IDENTIFICATION</scope>
</reference>
<organism evidence="5 6">
    <name type="scientific">Cyprinodon variegatus</name>
    <name type="common">Sheepshead minnow</name>
    <dbReference type="NCBI Taxonomy" id="28743"/>
    <lineage>
        <taxon>Eukaryota</taxon>
        <taxon>Metazoa</taxon>
        <taxon>Chordata</taxon>
        <taxon>Craniata</taxon>
        <taxon>Vertebrata</taxon>
        <taxon>Euteleostomi</taxon>
        <taxon>Actinopterygii</taxon>
        <taxon>Neopterygii</taxon>
        <taxon>Teleostei</taxon>
        <taxon>Neoteleostei</taxon>
        <taxon>Acanthomorphata</taxon>
        <taxon>Ovalentaria</taxon>
        <taxon>Atherinomorphae</taxon>
        <taxon>Cyprinodontiformes</taxon>
        <taxon>Cyprinodontidae</taxon>
        <taxon>Cyprinodon</taxon>
    </lineage>
</organism>
<dbReference type="SUPFAM" id="SSF48726">
    <property type="entry name" value="Immunoglobulin"/>
    <property type="match status" value="1"/>
</dbReference>
<dbReference type="GO" id="GO:0004888">
    <property type="term" value="F:transmembrane signaling receptor activity"/>
    <property type="evidence" value="ECO:0007669"/>
    <property type="project" value="TreeGrafter"/>
</dbReference>
<keyword evidence="2" id="KW-0812">Transmembrane</keyword>
<dbReference type="STRING" id="28743.ENSCVAP00000024474"/>
<dbReference type="Proteomes" id="UP000265020">
    <property type="component" value="Unassembled WGS sequence"/>
</dbReference>
<dbReference type="InterPro" id="IPR013783">
    <property type="entry name" value="Ig-like_fold"/>
</dbReference>
<accession>A0A3Q2DZQ4</accession>
<dbReference type="GO" id="GO:0005886">
    <property type="term" value="C:plasma membrane"/>
    <property type="evidence" value="ECO:0007669"/>
    <property type="project" value="TreeGrafter"/>
</dbReference>
<sequence>MISCFNLIYVTASLQLKCDKREIRAYTGDEFVIVCKYDHARFLFSKKYWCRGESRNTCEILRDTDDVAKTQSTNRVSIIDRHRAGLSVKVTNLQTEDSDFYWIGIDKIYADIMVSVKVIVTEVSKPSVWPLTPLLDGPTCRGKPVTIRCGAPKGSGVFYAWYQQMHH</sequence>
<reference evidence="5" key="2">
    <citation type="submission" date="2025-09" db="UniProtKB">
        <authorList>
            <consortium name="Ensembl"/>
        </authorList>
    </citation>
    <scope>IDENTIFICATION</scope>
</reference>
<comment type="subcellular location">
    <subcellularLocation>
        <location evidence="1">Membrane</location>
    </subcellularLocation>
</comment>
<dbReference type="OMA" id="IVQCHYG"/>
<name>A0A3Q2DZQ4_CYPVA</name>
<evidence type="ECO:0000256" key="1">
    <source>
        <dbReference type="ARBA" id="ARBA00004370"/>
    </source>
</evidence>
<protein>
    <recommendedName>
        <fullName evidence="4">Immunoglobulin V-set domain-containing protein</fullName>
    </recommendedName>
</protein>
<dbReference type="Ensembl" id="ENSCVAT00000004110.1">
    <property type="protein sequence ID" value="ENSCVAP00000024474.1"/>
    <property type="gene ID" value="ENSCVAG00000008552.1"/>
</dbReference>
<proteinExistence type="predicted"/>
<keyword evidence="6" id="KW-1185">Reference proteome</keyword>
<keyword evidence="3" id="KW-0472">Membrane</keyword>
<evidence type="ECO:0000313" key="6">
    <source>
        <dbReference type="Proteomes" id="UP000265020"/>
    </source>
</evidence>
<dbReference type="InterPro" id="IPR050671">
    <property type="entry name" value="CD300_family_receptors"/>
</dbReference>
<evidence type="ECO:0000259" key="4">
    <source>
        <dbReference type="Pfam" id="PF07686"/>
    </source>
</evidence>
<dbReference type="GeneTree" id="ENSGT00990000203827"/>
<dbReference type="Pfam" id="PF07686">
    <property type="entry name" value="V-set"/>
    <property type="match status" value="1"/>
</dbReference>